<protein>
    <submittedName>
        <fullName evidence="1">Uncharacterized protein</fullName>
    </submittedName>
</protein>
<proteinExistence type="predicted"/>
<reference evidence="1" key="1">
    <citation type="journal article" date="2015" name="Nature">
        <title>Complex archaea that bridge the gap between prokaryotes and eukaryotes.</title>
        <authorList>
            <person name="Spang A."/>
            <person name="Saw J.H."/>
            <person name="Jorgensen S.L."/>
            <person name="Zaremba-Niedzwiedzka K."/>
            <person name="Martijn J."/>
            <person name="Lind A.E."/>
            <person name="van Eijk R."/>
            <person name="Schleper C."/>
            <person name="Guy L."/>
            <person name="Ettema T.J."/>
        </authorList>
    </citation>
    <scope>NUCLEOTIDE SEQUENCE</scope>
</reference>
<organism evidence="1">
    <name type="scientific">marine sediment metagenome</name>
    <dbReference type="NCBI Taxonomy" id="412755"/>
    <lineage>
        <taxon>unclassified sequences</taxon>
        <taxon>metagenomes</taxon>
        <taxon>ecological metagenomes</taxon>
    </lineage>
</organism>
<accession>A0A0F9IST0</accession>
<dbReference type="AlphaFoldDB" id="A0A0F9IST0"/>
<sequence>MGVKTGWRWRVAGVALAVAVFLGLSASAQQGNPLNNPVDLNSVAQDICVDNAAGGCLQNEAASSTNPTLIPDKSDRTLGIGAVSNTLTFIIGGIRVMGVDNNTIIPGSVNMNAGVGNRPDIVWSANATATAPGYRWQNDTDTGIGRSDADQLSLIAGGTEGIRVTTTQIVALPVATDAIVFPATQVTSAGANTLDDYEEGIFTPTITFTAGSGTVTYTTQLGQYTKIGNTVFFQLDIETLSIASRTGVVKIGGLPFTNSANFSTATVGFAAGLAITAGQTLAAYVNVSATTIALLIWDSTIGTTTFQHTQWTDDGRILVSGHYKI</sequence>
<gene>
    <name evidence="1" type="ORF">LCGC14_1840750</name>
</gene>
<evidence type="ECO:0000313" key="1">
    <source>
        <dbReference type="EMBL" id="KKL96810.1"/>
    </source>
</evidence>
<dbReference type="EMBL" id="LAZR01018331">
    <property type="protein sequence ID" value="KKL96810.1"/>
    <property type="molecule type" value="Genomic_DNA"/>
</dbReference>
<name>A0A0F9IST0_9ZZZZ</name>
<comment type="caution">
    <text evidence="1">The sequence shown here is derived from an EMBL/GenBank/DDBJ whole genome shotgun (WGS) entry which is preliminary data.</text>
</comment>